<dbReference type="GO" id="GO:0008360">
    <property type="term" value="P:regulation of cell shape"/>
    <property type="evidence" value="ECO:0007669"/>
    <property type="project" value="UniProtKB-KW"/>
</dbReference>
<evidence type="ECO:0000259" key="11">
    <source>
        <dbReference type="Pfam" id="PF00933"/>
    </source>
</evidence>
<keyword evidence="15" id="KW-1185">Reference proteome</keyword>
<keyword evidence="5 10" id="KW-0133">Cell shape</keyword>
<dbReference type="InterPro" id="IPR019800">
    <property type="entry name" value="Glyco_hydro_3_AS"/>
</dbReference>
<accession>A0A109WC45</accession>
<comment type="catalytic activity">
    <reaction evidence="1 10">
        <text>Hydrolysis of terminal non-reducing N-acetyl-D-hexosamine residues in N-acetyl-beta-D-hexosaminides.</text>
        <dbReference type="EC" id="3.2.1.52"/>
    </reaction>
</comment>
<evidence type="ECO:0000256" key="4">
    <source>
        <dbReference type="ARBA" id="ARBA00022801"/>
    </source>
</evidence>
<sequence>MQAVGQLMLDIEGTALSLADEALLRQPEVGGVILFGRNVESPEQVRELTDSMRAIKPNILIAVDQEGGRVARLRAGFSPLPAMGKLGERFEHDPITALDLAYCAGYLMASEVLAVGIDFSFAPVLDINGVSRVIGDRAFHAHPIAITALSAEFMRGMKLAGMATTGKHFPGHGSVAPDSHVDDATDERSYDEIRQYDMQPFIRNKPLLDALMPAHVVFSTVDNKPAGFSSIWLQQIIRGKLGFNGVLFSDDLSMKAAHVAGDAGDRIAAALTAGCDMGLLCNDRPAALVALERLQKQPTLLNTTSQHRLSSMKGNIKGWRGSLADSAKDWSHWQSSQRKVLENFFA</sequence>
<comment type="pathway">
    <text evidence="10">Cell wall biogenesis; peptidoglycan recycling.</text>
</comment>
<dbReference type="PROSITE" id="PS00775">
    <property type="entry name" value="GLYCOSYL_HYDROL_F3"/>
    <property type="match status" value="1"/>
</dbReference>
<dbReference type="PANTHER" id="PTHR30480:SF13">
    <property type="entry name" value="BETA-HEXOSAMINIDASE"/>
    <property type="match status" value="1"/>
</dbReference>
<organism evidence="13 15">
    <name type="scientific">Faucicola osloensis</name>
    <name type="common">Moraxella osloensis</name>
    <dbReference type="NCBI Taxonomy" id="34062"/>
    <lineage>
        <taxon>Bacteria</taxon>
        <taxon>Pseudomonadati</taxon>
        <taxon>Pseudomonadota</taxon>
        <taxon>Gammaproteobacteria</taxon>
        <taxon>Moraxellales</taxon>
        <taxon>Moraxellaceae</taxon>
        <taxon>Faucicola</taxon>
    </lineage>
</organism>
<evidence type="ECO:0000256" key="3">
    <source>
        <dbReference type="ARBA" id="ARBA00022618"/>
    </source>
</evidence>
<dbReference type="InterPro" id="IPR022956">
    <property type="entry name" value="Beta_hexosaminidase_bac"/>
</dbReference>
<feature type="binding site" evidence="10">
    <location>
        <position position="64"/>
    </location>
    <ligand>
        <name>substrate</name>
    </ligand>
</feature>
<dbReference type="InterPro" id="IPR050226">
    <property type="entry name" value="NagZ_Beta-hexosaminidase"/>
</dbReference>
<comment type="subcellular location">
    <subcellularLocation>
        <location evidence="10">Cytoplasm</location>
    </subcellularLocation>
</comment>
<dbReference type="PANTHER" id="PTHR30480">
    <property type="entry name" value="BETA-HEXOSAMINIDASE-RELATED"/>
    <property type="match status" value="1"/>
</dbReference>
<keyword evidence="3 10" id="KW-0132">Cell division</keyword>
<protein>
    <recommendedName>
        <fullName evidence="10">Beta-hexosaminidase</fullName>
        <ecNumber evidence="10">3.2.1.52</ecNumber>
    </recommendedName>
    <alternativeName>
        <fullName evidence="10">Beta-N-acetylhexosaminidase</fullName>
    </alternativeName>
    <alternativeName>
        <fullName evidence="10">N-acetyl-beta-glucosaminidase</fullName>
    </alternativeName>
</protein>
<evidence type="ECO:0000313" key="14">
    <source>
        <dbReference type="Proteomes" id="UP000229521"/>
    </source>
</evidence>
<feature type="active site" description="Proton donor/acceptor" evidence="10">
    <location>
        <position position="180"/>
    </location>
</feature>
<dbReference type="GeneID" id="35777446"/>
<keyword evidence="2 10" id="KW-0963">Cytoplasm</keyword>
<evidence type="ECO:0000256" key="8">
    <source>
        <dbReference type="ARBA" id="ARBA00023306"/>
    </source>
</evidence>
<dbReference type="AlphaFoldDB" id="A0A109WC45"/>
<evidence type="ECO:0000256" key="1">
    <source>
        <dbReference type="ARBA" id="ARBA00001231"/>
    </source>
</evidence>
<evidence type="ECO:0000256" key="5">
    <source>
        <dbReference type="ARBA" id="ARBA00022960"/>
    </source>
</evidence>
<keyword evidence="7 10" id="KW-0326">Glycosidase</keyword>
<dbReference type="Gene3D" id="3.20.20.300">
    <property type="entry name" value="Glycoside hydrolase, family 3, N-terminal domain"/>
    <property type="match status" value="1"/>
</dbReference>
<feature type="site" description="Important for catalytic activity" evidence="10">
    <location>
        <position position="178"/>
    </location>
</feature>
<gene>
    <name evidence="10 13" type="primary">nagZ</name>
    <name evidence="13" type="ORF">NCTC10465_01699</name>
    <name evidence="12" type="ORF">YHS_02955</name>
</gene>
<dbReference type="UniPathway" id="UPA00544"/>
<dbReference type="EMBL" id="CP024176">
    <property type="protein sequence ID" value="ATQ82871.1"/>
    <property type="molecule type" value="Genomic_DNA"/>
</dbReference>
<reference evidence="12" key="1">
    <citation type="submission" date="2017-11" db="EMBL/GenBank/DDBJ databases">
        <title>Complete Genome Sequence from Moraxella oslensis YHS isolated from human skin.</title>
        <authorList>
            <person name="Lee K."/>
            <person name="Lim J.Y."/>
            <person name="Hwang I."/>
        </authorList>
    </citation>
    <scope>NUCLEOTIDE SEQUENCE</scope>
    <source>
        <strain evidence="12">YHS</strain>
    </source>
</reference>
<dbReference type="GO" id="GO:0005737">
    <property type="term" value="C:cytoplasm"/>
    <property type="evidence" value="ECO:0007669"/>
    <property type="project" value="UniProtKB-SubCell"/>
</dbReference>
<feature type="active site" description="Nucleophile" evidence="10">
    <location>
        <position position="250"/>
    </location>
</feature>
<evidence type="ECO:0000256" key="10">
    <source>
        <dbReference type="HAMAP-Rule" id="MF_00364"/>
    </source>
</evidence>
<dbReference type="GO" id="GO:0051301">
    <property type="term" value="P:cell division"/>
    <property type="evidence" value="ECO:0007669"/>
    <property type="project" value="UniProtKB-KW"/>
</dbReference>
<keyword evidence="8 10" id="KW-0131">Cell cycle</keyword>
<comment type="similarity">
    <text evidence="10">Belongs to the glycosyl hydrolase 3 family. NagZ subfamily.</text>
</comment>
<evidence type="ECO:0000256" key="6">
    <source>
        <dbReference type="ARBA" id="ARBA00022984"/>
    </source>
</evidence>
<dbReference type="EC" id="3.2.1.52" evidence="10"/>
<keyword evidence="9 10" id="KW-0961">Cell wall biogenesis/degradation</keyword>
<feature type="binding site" evidence="10">
    <location>
        <position position="72"/>
    </location>
    <ligand>
        <name>substrate</name>
    </ligand>
</feature>
<dbReference type="HAMAP" id="MF_00364">
    <property type="entry name" value="NagZ"/>
    <property type="match status" value="1"/>
</dbReference>
<dbReference type="InterPro" id="IPR001764">
    <property type="entry name" value="Glyco_hydro_3_N"/>
</dbReference>
<evidence type="ECO:0000313" key="13">
    <source>
        <dbReference type="EMBL" id="STY97905.1"/>
    </source>
</evidence>
<dbReference type="InterPro" id="IPR036962">
    <property type="entry name" value="Glyco_hydro_3_N_sf"/>
</dbReference>
<feature type="binding site" evidence="10">
    <location>
        <position position="137"/>
    </location>
    <ligand>
        <name>substrate</name>
    </ligand>
</feature>
<dbReference type="SUPFAM" id="SSF51445">
    <property type="entry name" value="(Trans)glycosidases"/>
    <property type="match status" value="1"/>
</dbReference>
<dbReference type="Proteomes" id="UP000255230">
    <property type="component" value="Unassembled WGS sequence"/>
</dbReference>
<keyword evidence="6 10" id="KW-0573">Peptidoglycan synthesis</keyword>
<evidence type="ECO:0000313" key="12">
    <source>
        <dbReference type="EMBL" id="ATQ82871.1"/>
    </source>
</evidence>
<evidence type="ECO:0000256" key="2">
    <source>
        <dbReference type="ARBA" id="ARBA00022490"/>
    </source>
</evidence>
<name>A0A109WC45_FAUOS</name>
<evidence type="ECO:0000313" key="15">
    <source>
        <dbReference type="Proteomes" id="UP000255230"/>
    </source>
</evidence>
<evidence type="ECO:0000256" key="7">
    <source>
        <dbReference type="ARBA" id="ARBA00023295"/>
    </source>
</evidence>
<proteinExistence type="inferred from homology"/>
<dbReference type="GO" id="GO:0005975">
    <property type="term" value="P:carbohydrate metabolic process"/>
    <property type="evidence" value="ECO:0007669"/>
    <property type="project" value="InterPro"/>
</dbReference>
<dbReference type="GO" id="GO:0009252">
    <property type="term" value="P:peptidoglycan biosynthetic process"/>
    <property type="evidence" value="ECO:0007669"/>
    <property type="project" value="UniProtKB-KW"/>
</dbReference>
<feature type="domain" description="Glycoside hydrolase family 3 N-terminal" evidence="11">
    <location>
        <begin position="15"/>
        <end position="294"/>
    </location>
</feature>
<dbReference type="GO" id="GO:0071555">
    <property type="term" value="P:cell wall organization"/>
    <property type="evidence" value="ECO:0007669"/>
    <property type="project" value="UniProtKB-KW"/>
</dbReference>
<keyword evidence="4 10" id="KW-0378">Hydrolase</keyword>
<comment type="function">
    <text evidence="10">Plays a role in peptidoglycan recycling by cleaving the terminal beta-1,4-linked N-acetylglucosamine (GlcNAc) from peptide-linked peptidoglycan fragments, giving rise to free GlcNAc, anhydro-N-acetylmuramic acid and anhydro-N-acetylmuramic acid-linked peptides.</text>
</comment>
<dbReference type="GO" id="GO:0004563">
    <property type="term" value="F:beta-N-acetylhexosaminidase activity"/>
    <property type="evidence" value="ECO:0007669"/>
    <property type="project" value="UniProtKB-UniRule"/>
</dbReference>
<dbReference type="RefSeq" id="WP_062334157.1">
    <property type="nucleotide sequence ID" value="NZ_CBCRZU010000002.1"/>
</dbReference>
<dbReference type="GO" id="GO:0009254">
    <property type="term" value="P:peptidoglycan turnover"/>
    <property type="evidence" value="ECO:0007669"/>
    <property type="project" value="UniProtKB-UniRule"/>
</dbReference>
<reference evidence="13 15" key="3">
    <citation type="submission" date="2018-06" db="EMBL/GenBank/DDBJ databases">
        <authorList>
            <consortium name="Pathogen Informatics"/>
            <person name="Doyle S."/>
        </authorList>
    </citation>
    <scope>NUCLEOTIDE SEQUENCE [LARGE SCALE GENOMIC DNA]</scope>
    <source>
        <strain evidence="13 15">NCTC10465</strain>
    </source>
</reference>
<reference evidence="14" key="2">
    <citation type="journal article" date="2018" name="Genome Announc.">
        <title>Complete Genome Sequences of Three Moraxella osloensis Strains Isolated from Human Skin.</title>
        <authorList>
            <person name="Lim J.Y."/>
            <person name="Hwang I."/>
            <person name="Ganzorig M."/>
            <person name="Huang S.L."/>
            <person name="Cho G.S."/>
            <person name="Franz C.M.A.P."/>
            <person name="Lee K."/>
        </authorList>
    </citation>
    <scope>NUCLEOTIDE SEQUENCE [LARGE SCALE GENOMIC DNA]</scope>
    <source>
        <strain evidence="14">YHS</strain>
    </source>
</reference>
<dbReference type="KEGG" id="mos:AXE82_09685"/>
<dbReference type="NCBIfam" id="NF003740">
    <property type="entry name" value="PRK05337.1"/>
    <property type="match status" value="1"/>
</dbReference>
<dbReference type="InterPro" id="IPR017853">
    <property type="entry name" value="GH"/>
</dbReference>
<feature type="binding site" evidence="10">
    <location>
        <begin position="167"/>
        <end position="168"/>
    </location>
    <ligand>
        <name>substrate</name>
    </ligand>
</feature>
<dbReference type="Pfam" id="PF00933">
    <property type="entry name" value="Glyco_hydro_3"/>
    <property type="match status" value="1"/>
</dbReference>
<dbReference type="EMBL" id="UGPY01000001">
    <property type="protein sequence ID" value="STY97905.1"/>
    <property type="molecule type" value="Genomic_DNA"/>
</dbReference>
<evidence type="ECO:0000256" key="9">
    <source>
        <dbReference type="ARBA" id="ARBA00023316"/>
    </source>
</evidence>